<evidence type="ECO:0000256" key="5">
    <source>
        <dbReference type="ARBA" id="ARBA00022970"/>
    </source>
</evidence>
<comment type="similarity">
    <text evidence="2">Belongs to the amino acid-polyamine-organocation (APC) superfamily. Amino acid transporter (AAT) (TC 2.A.3.1) family.</text>
</comment>
<reference evidence="10 11" key="1">
    <citation type="submission" date="2016-05" db="EMBL/GenBank/DDBJ databases">
        <title>Draft genome sequence of a porcine commensal Rothia nasimurium.</title>
        <authorList>
            <person name="Gaiser R.A."/>
            <person name="Van Baarlen P."/>
            <person name="Wells J.M."/>
        </authorList>
    </citation>
    <scope>NUCLEOTIDE SEQUENCE [LARGE SCALE GENOMIC DNA]</scope>
    <source>
        <strain evidence="10 11">PT-32</strain>
    </source>
</reference>
<dbReference type="RefSeq" id="WP_257618001.1">
    <property type="nucleotide sequence ID" value="NZ_LXWF01000009.1"/>
</dbReference>
<dbReference type="EMBL" id="LXWF01000009">
    <property type="protein sequence ID" value="ORC22578.1"/>
    <property type="molecule type" value="Genomic_DNA"/>
</dbReference>
<gene>
    <name evidence="10" type="ORF">A7979_10785</name>
</gene>
<dbReference type="GO" id="GO:0016020">
    <property type="term" value="C:membrane"/>
    <property type="evidence" value="ECO:0007669"/>
    <property type="project" value="UniProtKB-SubCell"/>
</dbReference>
<feature type="transmembrane region" description="Helical" evidence="8">
    <location>
        <begin position="201"/>
        <end position="225"/>
    </location>
</feature>
<feature type="transmembrane region" description="Helical" evidence="8">
    <location>
        <begin position="287"/>
        <end position="308"/>
    </location>
</feature>
<evidence type="ECO:0000256" key="3">
    <source>
        <dbReference type="ARBA" id="ARBA00022448"/>
    </source>
</evidence>
<feature type="transmembrane region" description="Helical" evidence="8">
    <location>
        <begin position="246"/>
        <end position="267"/>
    </location>
</feature>
<feature type="transmembrane region" description="Helical" evidence="8">
    <location>
        <begin position="127"/>
        <end position="145"/>
    </location>
</feature>
<keyword evidence="5" id="KW-0029">Amino-acid transport</keyword>
<feature type="transmembrane region" description="Helical" evidence="8">
    <location>
        <begin position="157"/>
        <end position="181"/>
    </location>
</feature>
<evidence type="ECO:0000256" key="1">
    <source>
        <dbReference type="ARBA" id="ARBA00004141"/>
    </source>
</evidence>
<evidence type="ECO:0000313" key="10">
    <source>
        <dbReference type="EMBL" id="ORC22578.1"/>
    </source>
</evidence>
<comment type="caution">
    <text evidence="10">The sequence shown here is derived from an EMBL/GenBank/DDBJ whole genome shotgun (WGS) entry which is preliminary data.</text>
</comment>
<dbReference type="FunFam" id="1.20.1740.10:FF:000001">
    <property type="entry name" value="Amino acid permease"/>
    <property type="match status" value="1"/>
</dbReference>
<feature type="transmembrane region" description="Helical" evidence="8">
    <location>
        <begin position="344"/>
        <end position="361"/>
    </location>
</feature>
<dbReference type="PIRSF" id="PIRSF006060">
    <property type="entry name" value="AA_transporter"/>
    <property type="match status" value="1"/>
</dbReference>
<evidence type="ECO:0000256" key="4">
    <source>
        <dbReference type="ARBA" id="ARBA00022692"/>
    </source>
</evidence>
<dbReference type="InterPro" id="IPR004841">
    <property type="entry name" value="AA-permease/SLC12A_dom"/>
</dbReference>
<evidence type="ECO:0000256" key="2">
    <source>
        <dbReference type="ARBA" id="ARBA00008583"/>
    </source>
</evidence>
<name>A0A1Y1RSH2_9MICC</name>
<feature type="transmembrane region" description="Helical" evidence="8">
    <location>
        <begin position="99"/>
        <end position="121"/>
    </location>
</feature>
<feature type="transmembrane region" description="Helical" evidence="8">
    <location>
        <begin position="21"/>
        <end position="39"/>
    </location>
</feature>
<organism evidence="10 11">
    <name type="scientific">Rothia nasimurium</name>
    <dbReference type="NCBI Taxonomy" id="85336"/>
    <lineage>
        <taxon>Bacteria</taxon>
        <taxon>Bacillati</taxon>
        <taxon>Actinomycetota</taxon>
        <taxon>Actinomycetes</taxon>
        <taxon>Micrococcales</taxon>
        <taxon>Micrococcaceae</taxon>
        <taxon>Rothia</taxon>
    </lineage>
</organism>
<keyword evidence="3" id="KW-0813">Transport</keyword>
<keyword evidence="11" id="KW-1185">Reference proteome</keyword>
<dbReference type="GO" id="GO:0006865">
    <property type="term" value="P:amino acid transport"/>
    <property type="evidence" value="ECO:0007669"/>
    <property type="project" value="UniProtKB-KW"/>
</dbReference>
<feature type="transmembrane region" description="Helical" evidence="8">
    <location>
        <begin position="367"/>
        <end position="392"/>
    </location>
</feature>
<feature type="transmembrane region" description="Helical" evidence="8">
    <location>
        <begin position="432"/>
        <end position="452"/>
    </location>
</feature>
<comment type="subcellular location">
    <subcellularLocation>
        <location evidence="1">Membrane</location>
        <topology evidence="1">Multi-pass membrane protein</topology>
    </subcellularLocation>
</comment>
<proteinExistence type="inferred from homology"/>
<evidence type="ECO:0000256" key="6">
    <source>
        <dbReference type="ARBA" id="ARBA00022989"/>
    </source>
</evidence>
<dbReference type="GO" id="GO:0055085">
    <property type="term" value="P:transmembrane transport"/>
    <property type="evidence" value="ECO:0007669"/>
    <property type="project" value="InterPro"/>
</dbReference>
<dbReference type="PANTHER" id="PTHR43495:SF5">
    <property type="entry name" value="GAMMA-AMINOBUTYRIC ACID PERMEASE"/>
    <property type="match status" value="1"/>
</dbReference>
<feature type="transmembrane region" description="Helical" evidence="8">
    <location>
        <begin position="45"/>
        <end position="66"/>
    </location>
</feature>
<evidence type="ECO:0000256" key="7">
    <source>
        <dbReference type="ARBA" id="ARBA00023136"/>
    </source>
</evidence>
<keyword evidence="7 8" id="KW-0472">Membrane</keyword>
<feature type="domain" description="Amino acid permease/ SLC12A" evidence="9">
    <location>
        <begin position="22"/>
        <end position="450"/>
    </location>
</feature>
<dbReference type="Proteomes" id="UP000192359">
    <property type="component" value="Unassembled WGS sequence"/>
</dbReference>
<dbReference type="Gene3D" id="1.20.1740.10">
    <property type="entry name" value="Amino acid/polyamine transporter I"/>
    <property type="match status" value="1"/>
</dbReference>
<dbReference type="PANTHER" id="PTHR43495">
    <property type="entry name" value="GABA PERMEASE"/>
    <property type="match status" value="1"/>
</dbReference>
<dbReference type="Pfam" id="PF00324">
    <property type="entry name" value="AA_permease"/>
    <property type="match status" value="1"/>
</dbReference>
<keyword evidence="4 8" id="KW-0812">Transmembrane</keyword>
<feature type="transmembrane region" description="Helical" evidence="8">
    <location>
        <begin position="404"/>
        <end position="426"/>
    </location>
</feature>
<protein>
    <submittedName>
        <fullName evidence="10">Gamma-aminobutyrate permease</fullName>
    </submittedName>
</protein>
<sequence>MASTSTQGSTHTLQRSLTHSQMTMIVLGSALGTGLFLGSSDAIALAGPAVIVSYAIGSLVAAIIAASTGEMAVRYPVRGGFGSIAGRYLGPYAGYLTRWAYWTVTAIITGIELVAVATYLQYWWPNLPLWVGIVFFGAVIILLNIRSVRYFGTMEFFLSSIKVIALLLFVIVGLALVFVGFPGHPATGLSNLTNDGGFMPTGFHGIWLSLAVVMFSFGGIEMLSISAAEAKDPVRSVRASTKANMWRLATIYVVALFIVVSIIPWQAAAQLDGSVEASPFVLVFSEIGVPAIASIANVIILVAALSAANANLYAGTRLLHSLASEKMAPAPLARVSGNGIPVRAMWASTSGVVLAILLAAFRPGQAFGLMMTLTMVCALTVWVLILLAYIAFKGVEGNSSAFRMWGGRVTAGLGVFVLLAIWAALFARTGNAAPATMGIAYFFVLTMIYFGVVKRVHTGHEDAFAEADEAVAAGQQK</sequence>
<accession>A0A1Y1RSH2</accession>
<keyword evidence="6 8" id="KW-1133">Transmembrane helix</keyword>
<dbReference type="AlphaFoldDB" id="A0A1Y1RSH2"/>
<evidence type="ECO:0000259" key="9">
    <source>
        <dbReference type="Pfam" id="PF00324"/>
    </source>
</evidence>
<evidence type="ECO:0000313" key="11">
    <source>
        <dbReference type="Proteomes" id="UP000192359"/>
    </source>
</evidence>
<evidence type="ECO:0000256" key="8">
    <source>
        <dbReference type="SAM" id="Phobius"/>
    </source>
</evidence>